<feature type="region of interest" description="Disordered" evidence="1">
    <location>
        <begin position="126"/>
        <end position="147"/>
    </location>
</feature>
<feature type="compositionally biased region" description="Basic and acidic residues" evidence="1">
    <location>
        <begin position="136"/>
        <end position="147"/>
    </location>
</feature>
<accession>A0ABU0BZZ5</accession>
<proteinExistence type="predicted"/>
<reference evidence="2 3" key="1">
    <citation type="submission" date="2023-07" db="EMBL/GenBank/DDBJ databases">
        <title>Genomic Encyclopedia of Type Strains, Phase IV (KMG-IV): sequencing the most valuable type-strain genomes for metagenomic binning, comparative biology and taxonomic classification.</title>
        <authorList>
            <person name="Goeker M."/>
        </authorList>
    </citation>
    <scope>NUCLEOTIDE SEQUENCE [LARGE SCALE GENOMIC DNA]</scope>
    <source>
        <strain evidence="2 3">DSM 1112</strain>
    </source>
</reference>
<sequence>MNVHIYKRSSGDIVGEGAELWRISKMNSGRFAVPREFSRKRTARPVVVAISPDRPGTGHDRRKGTVSPGSRSIRKPTVPSTNHQRTGLTRQTRRFVIAGTAGHGAPGICPAGDGVLRTTGYTHNNSGEASGCLAGRKSEDPNVKAPDEPIQAHSLRAQSSLRDPHNDYVAVGRKCAMIINR</sequence>
<evidence type="ECO:0000313" key="3">
    <source>
        <dbReference type="Proteomes" id="UP001230207"/>
    </source>
</evidence>
<feature type="compositionally biased region" description="Polar residues" evidence="1">
    <location>
        <begin position="78"/>
        <end position="90"/>
    </location>
</feature>
<feature type="region of interest" description="Disordered" evidence="1">
    <location>
        <begin position="50"/>
        <end position="90"/>
    </location>
</feature>
<comment type="caution">
    <text evidence="2">The sequence shown here is derived from an EMBL/GenBank/DDBJ whole genome shotgun (WGS) entry which is preliminary data.</text>
</comment>
<keyword evidence="3" id="KW-1185">Reference proteome</keyword>
<protein>
    <submittedName>
        <fullName evidence="2">Uncharacterized protein</fullName>
    </submittedName>
</protein>
<organism evidence="2 3">
    <name type="scientific">Pararhizobium capsulatum DSM 1112</name>
    <dbReference type="NCBI Taxonomy" id="1121113"/>
    <lineage>
        <taxon>Bacteria</taxon>
        <taxon>Pseudomonadati</taxon>
        <taxon>Pseudomonadota</taxon>
        <taxon>Alphaproteobacteria</taxon>
        <taxon>Hyphomicrobiales</taxon>
        <taxon>Rhizobiaceae</taxon>
        <taxon>Rhizobium/Agrobacterium group</taxon>
        <taxon>Pararhizobium</taxon>
    </lineage>
</organism>
<gene>
    <name evidence="2" type="ORF">QO002_005719</name>
</gene>
<name>A0ABU0BZZ5_9HYPH</name>
<dbReference type="Proteomes" id="UP001230207">
    <property type="component" value="Unassembled WGS sequence"/>
</dbReference>
<evidence type="ECO:0000313" key="2">
    <source>
        <dbReference type="EMBL" id="MDQ0323513.1"/>
    </source>
</evidence>
<evidence type="ECO:0000256" key="1">
    <source>
        <dbReference type="SAM" id="MobiDB-lite"/>
    </source>
</evidence>
<dbReference type="EMBL" id="JAUSVF010000003">
    <property type="protein sequence ID" value="MDQ0323513.1"/>
    <property type="molecule type" value="Genomic_DNA"/>
</dbReference>